<feature type="non-terminal residue" evidence="1">
    <location>
        <position position="66"/>
    </location>
</feature>
<feature type="non-terminal residue" evidence="1">
    <location>
        <position position="1"/>
    </location>
</feature>
<comment type="caution">
    <text evidence="1">The sequence shown here is derived from an EMBL/GenBank/DDBJ whole genome shotgun (WGS) entry which is preliminary data.</text>
</comment>
<reference evidence="1 2" key="1">
    <citation type="submission" date="2024-02" db="EMBL/GenBank/DDBJ databases">
        <authorList>
            <person name="Vignale AGUSTIN F."/>
            <person name="Sosa J E."/>
            <person name="Modenutti C."/>
        </authorList>
    </citation>
    <scope>NUCLEOTIDE SEQUENCE [LARGE SCALE GENOMIC DNA]</scope>
</reference>
<dbReference type="AlphaFoldDB" id="A0ABC8U5K0"/>
<dbReference type="EMBL" id="CAUOFW020006947">
    <property type="protein sequence ID" value="CAK9177040.1"/>
    <property type="molecule type" value="Genomic_DNA"/>
</dbReference>
<dbReference type="Proteomes" id="UP001642360">
    <property type="component" value="Unassembled WGS sequence"/>
</dbReference>
<proteinExistence type="predicted"/>
<evidence type="ECO:0000313" key="2">
    <source>
        <dbReference type="Proteomes" id="UP001642360"/>
    </source>
</evidence>
<name>A0ABC8U5K0_9AQUA</name>
<protein>
    <submittedName>
        <fullName evidence="1">Uncharacterized protein</fullName>
    </submittedName>
</protein>
<gene>
    <name evidence="1" type="ORF">ILEXP_LOCUS46904</name>
</gene>
<keyword evidence="2" id="KW-1185">Reference proteome</keyword>
<accession>A0ABC8U5K0</accession>
<sequence>PTPIITEAASIVHCSVDEDDHRNCLRCSLPSNRWSSMMITTAFSLFFHLRYRSPVSIEVAFFFLLQ</sequence>
<organism evidence="1 2">
    <name type="scientific">Ilex paraguariensis</name>
    <name type="common">yerba mate</name>
    <dbReference type="NCBI Taxonomy" id="185542"/>
    <lineage>
        <taxon>Eukaryota</taxon>
        <taxon>Viridiplantae</taxon>
        <taxon>Streptophyta</taxon>
        <taxon>Embryophyta</taxon>
        <taxon>Tracheophyta</taxon>
        <taxon>Spermatophyta</taxon>
        <taxon>Magnoliopsida</taxon>
        <taxon>eudicotyledons</taxon>
        <taxon>Gunneridae</taxon>
        <taxon>Pentapetalae</taxon>
        <taxon>asterids</taxon>
        <taxon>campanulids</taxon>
        <taxon>Aquifoliales</taxon>
        <taxon>Aquifoliaceae</taxon>
        <taxon>Ilex</taxon>
    </lineage>
</organism>
<evidence type="ECO:0000313" key="1">
    <source>
        <dbReference type="EMBL" id="CAK9177040.1"/>
    </source>
</evidence>